<keyword evidence="1" id="KW-0812">Transmembrane</keyword>
<dbReference type="Gene3D" id="2.40.50.140">
    <property type="entry name" value="Nucleic acid-binding proteins"/>
    <property type="match status" value="1"/>
</dbReference>
<feature type="transmembrane region" description="Helical" evidence="1">
    <location>
        <begin position="72"/>
        <end position="94"/>
    </location>
</feature>
<keyword evidence="6" id="KW-1185">Reference proteome</keyword>
<dbReference type="EMBL" id="CP016534">
    <property type="protein sequence ID" value="ANU08970.1"/>
    <property type="molecule type" value="Genomic_DNA"/>
</dbReference>
<proteinExistence type="predicted"/>
<dbReference type="eggNOG" id="COG1585">
    <property type="taxonomic scope" value="Bacteria"/>
</dbReference>
<reference evidence="4 5" key="1">
    <citation type="journal article" date="2012" name="J. Bacteriol.">
        <title>Genome Sequence of the Antarctic Psychrophile Bacterium Planococcus antarcticus DSM 14505.</title>
        <authorList>
            <person name="Margolles A."/>
            <person name="Gueimonde M."/>
            <person name="Sanchez B."/>
        </authorList>
    </citation>
    <scope>NUCLEOTIDE SEQUENCE [LARGE SCALE GENOMIC DNA]</scope>
    <source>
        <strain evidence="4 5">DSM 14505</strain>
    </source>
</reference>
<evidence type="ECO:0000313" key="4">
    <source>
        <dbReference type="EMBL" id="EIM06583.1"/>
    </source>
</evidence>
<dbReference type="Proteomes" id="UP000092661">
    <property type="component" value="Chromosome"/>
</dbReference>
<name>A0A1C7DBU4_9BACL</name>
<dbReference type="RefSeq" id="WP_006830090.1">
    <property type="nucleotide sequence ID" value="NZ_AJYB01000028.1"/>
</dbReference>
<reference evidence="3" key="3">
    <citation type="submission" date="2016-10" db="EMBL/GenBank/DDBJ databases">
        <authorList>
            <person name="See-Too W.S."/>
        </authorList>
    </citation>
    <scope>NUCLEOTIDE SEQUENCE</scope>
    <source>
        <strain evidence="3">DSM 14505</strain>
    </source>
</reference>
<reference evidence="6" key="2">
    <citation type="submission" date="2016-07" db="EMBL/GenBank/DDBJ databases">
        <authorList>
            <person name="See-Too W.S."/>
        </authorList>
    </citation>
    <scope>NUCLEOTIDE SEQUENCE [LARGE SCALE GENOMIC DNA]</scope>
    <source>
        <strain evidence="6">DSM 14505</strain>
    </source>
</reference>
<feature type="transmembrane region" description="Helical" evidence="1">
    <location>
        <begin position="12"/>
        <end position="32"/>
    </location>
</feature>
<dbReference type="Proteomes" id="UP000004725">
    <property type="component" value="Unassembled WGS sequence"/>
</dbReference>
<dbReference type="EMBL" id="AJYB01000028">
    <property type="protein sequence ID" value="EIM06583.1"/>
    <property type="molecule type" value="Genomic_DNA"/>
</dbReference>
<accession>A0A1C7DBU4</accession>
<evidence type="ECO:0000313" key="6">
    <source>
        <dbReference type="Proteomes" id="UP000092661"/>
    </source>
</evidence>
<dbReference type="InterPro" id="IPR058653">
    <property type="entry name" value="NfeD2_TM"/>
</dbReference>
<dbReference type="Pfam" id="PF25842">
    <property type="entry name" value="NfeD_TM"/>
    <property type="match status" value="1"/>
</dbReference>
<dbReference type="InterPro" id="IPR012340">
    <property type="entry name" value="NA-bd_OB-fold"/>
</dbReference>
<keyword evidence="1" id="KW-1133">Transmembrane helix</keyword>
<evidence type="ECO:0000256" key="1">
    <source>
        <dbReference type="SAM" id="Phobius"/>
    </source>
</evidence>
<evidence type="ECO:0000259" key="2">
    <source>
        <dbReference type="Pfam" id="PF25842"/>
    </source>
</evidence>
<evidence type="ECO:0000313" key="3">
    <source>
        <dbReference type="EMBL" id="ANU08970.1"/>
    </source>
</evidence>
<keyword evidence="1" id="KW-0472">Membrane</keyword>
<dbReference type="KEGG" id="pana:BBH88_00775"/>
<protein>
    <recommendedName>
        <fullName evidence="2">Membrane protein NfeD2 N-terminal transmembrane domain-containing protein</fullName>
    </recommendedName>
</protein>
<dbReference type="AlphaFoldDB" id="A0A1C7DBU4"/>
<sequence>MIFGMQMEQLYMYILLVAGALTVLCVFFGDIVDLRDALPIINPTVILTFITIGSAIGFLLETATEFNEWSVLAISAGFAFVLDLLLYVFILLPLSSVEPTIAYSEESLPGKVADVTIPIPVDGYGEVILETYAGVISKRATGFDNEAIGQDEKVLIVEVSGDTLYVQAWDH</sequence>
<organism evidence="4 5">
    <name type="scientific">Planococcus antarcticus DSM 14505</name>
    <dbReference type="NCBI Taxonomy" id="1185653"/>
    <lineage>
        <taxon>Bacteria</taxon>
        <taxon>Bacillati</taxon>
        <taxon>Bacillota</taxon>
        <taxon>Bacilli</taxon>
        <taxon>Bacillales</taxon>
        <taxon>Caryophanaceae</taxon>
        <taxon>Planococcus</taxon>
    </lineage>
</organism>
<evidence type="ECO:0000313" key="5">
    <source>
        <dbReference type="Proteomes" id="UP000004725"/>
    </source>
</evidence>
<feature type="domain" description="Membrane protein NfeD2 N-terminal transmembrane" evidence="2">
    <location>
        <begin position="6"/>
        <end position="98"/>
    </location>
</feature>
<dbReference type="OrthoDB" id="1683445at2"/>
<feature type="transmembrane region" description="Helical" evidence="1">
    <location>
        <begin position="38"/>
        <end position="60"/>
    </location>
</feature>
<gene>
    <name evidence="4" type="ORF">A1A1_10546</name>
    <name evidence="3" type="ORF">BBH88_00775</name>
</gene>